<evidence type="ECO:0000259" key="2">
    <source>
        <dbReference type="Pfam" id="PF18885"/>
    </source>
</evidence>
<sequence>MTLSIPLFVLVSLVLRSAATCGNASDAVPFYEAHFDQPFTDNFYSTDPSQITAVVGSQGAAFVGTAARVFTSQELSTVPFFHLFDGTINDSFYTTSTFERDLALANGYVVGGPDTFIYPTQICGSIPFFRLYDSALTEHFYTTNAAVQASMLASGGWADEGVAGYVLDANVCA</sequence>
<accession>A0AAD7N1P1</accession>
<keyword evidence="4" id="KW-1185">Reference proteome</keyword>
<evidence type="ECO:0000313" key="4">
    <source>
        <dbReference type="Proteomes" id="UP001215598"/>
    </source>
</evidence>
<gene>
    <name evidence="3" type="ORF">B0H16DRAFT_1028594</name>
</gene>
<reference evidence="3" key="1">
    <citation type="submission" date="2023-03" db="EMBL/GenBank/DDBJ databases">
        <title>Massive genome expansion in bonnet fungi (Mycena s.s.) driven by repeated elements and novel gene families across ecological guilds.</title>
        <authorList>
            <consortium name="Lawrence Berkeley National Laboratory"/>
            <person name="Harder C.B."/>
            <person name="Miyauchi S."/>
            <person name="Viragh M."/>
            <person name="Kuo A."/>
            <person name="Thoen E."/>
            <person name="Andreopoulos B."/>
            <person name="Lu D."/>
            <person name="Skrede I."/>
            <person name="Drula E."/>
            <person name="Henrissat B."/>
            <person name="Morin E."/>
            <person name="Kohler A."/>
            <person name="Barry K."/>
            <person name="LaButti K."/>
            <person name="Morin E."/>
            <person name="Salamov A."/>
            <person name="Lipzen A."/>
            <person name="Mereny Z."/>
            <person name="Hegedus B."/>
            <person name="Baldrian P."/>
            <person name="Stursova M."/>
            <person name="Weitz H."/>
            <person name="Taylor A."/>
            <person name="Grigoriev I.V."/>
            <person name="Nagy L.G."/>
            <person name="Martin F."/>
            <person name="Kauserud H."/>
        </authorList>
    </citation>
    <scope>NUCLEOTIDE SEQUENCE</scope>
    <source>
        <strain evidence="3">CBHHK182m</strain>
    </source>
</reference>
<dbReference type="InterPro" id="IPR043708">
    <property type="entry name" value="DUF5648"/>
</dbReference>
<evidence type="ECO:0000256" key="1">
    <source>
        <dbReference type="SAM" id="SignalP"/>
    </source>
</evidence>
<dbReference type="AlphaFoldDB" id="A0AAD7N1P1"/>
<organism evidence="3 4">
    <name type="scientific">Mycena metata</name>
    <dbReference type="NCBI Taxonomy" id="1033252"/>
    <lineage>
        <taxon>Eukaryota</taxon>
        <taxon>Fungi</taxon>
        <taxon>Dikarya</taxon>
        <taxon>Basidiomycota</taxon>
        <taxon>Agaricomycotina</taxon>
        <taxon>Agaricomycetes</taxon>
        <taxon>Agaricomycetidae</taxon>
        <taxon>Agaricales</taxon>
        <taxon>Marasmiineae</taxon>
        <taxon>Mycenaceae</taxon>
        <taxon>Mycena</taxon>
    </lineage>
</organism>
<dbReference type="Proteomes" id="UP001215598">
    <property type="component" value="Unassembled WGS sequence"/>
</dbReference>
<dbReference type="Pfam" id="PF18885">
    <property type="entry name" value="DUF5648"/>
    <property type="match status" value="1"/>
</dbReference>
<feature type="domain" description="DUF5648" evidence="2">
    <location>
        <begin position="38"/>
        <end position="167"/>
    </location>
</feature>
<keyword evidence="1" id="KW-0732">Signal</keyword>
<comment type="caution">
    <text evidence="3">The sequence shown here is derived from an EMBL/GenBank/DDBJ whole genome shotgun (WGS) entry which is preliminary data.</text>
</comment>
<feature type="chain" id="PRO_5042262580" description="DUF5648 domain-containing protein" evidence="1">
    <location>
        <begin position="20"/>
        <end position="173"/>
    </location>
</feature>
<protein>
    <recommendedName>
        <fullName evidence="2">DUF5648 domain-containing protein</fullName>
    </recommendedName>
</protein>
<name>A0AAD7N1P1_9AGAR</name>
<feature type="signal peptide" evidence="1">
    <location>
        <begin position="1"/>
        <end position="19"/>
    </location>
</feature>
<evidence type="ECO:0000313" key="3">
    <source>
        <dbReference type="EMBL" id="KAJ7741870.1"/>
    </source>
</evidence>
<proteinExistence type="predicted"/>
<dbReference type="EMBL" id="JARKIB010000097">
    <property type="protein sequence ID" value="KAJ7741870.1"/>
    <property type="molecule type" value="Genomic_DNA"/>
</dbReference>